<dbReference type="Proteomes" id="UP001201262">
    <property type="component" value="Unassembled WGS sequence"/>
</dbReference>
<feature type="transmembrane region" description="Helical" evidence="6">
    <location>
        <begin position="162"/>
        <end position="182"/>
    </location>
</feature>
<organism evidence="7 8">
    <name type="scientific">Talaromyces proteolyticus</name>
    <dbReference type="NCBI Taxonomy" id="1131652"/>
    <lineage>
        <taxon>Eukaryota</taxon>
        <taxon>Fungi</taxon>
        <taxon>Dikarya</taxon>
        <taxon>Ascomycota</taxon>
        <taxon>Pezizomycotina</taxon>
        <taxon>Eurotiomycetes</taxon>
        <taxon>Eurotiomycetidae</taxon>
        <taxon>Eurotiales</taxon>
        <taxon>Trichocomaceae</taxon>
        <taxon>Talaromyces</taxon>
        <taxon>Talaromyces sect. Bacilispori</taxon>
    </lineage>
</organism>
<protein>
    <submittedName>
        <fullName evidence="7">Uncharacterized protein</fullName>
    </submittedName>
</protein>
<reference evidence="7" key="1">
    <citation type="submission" date="2021-12" db="EMBL/GenBank/DDBJ databases">
        <title>Convergent genome expansion in fungi linked to evolution of root-endophyte symbiosis.</title>
        <authorList>
            <consortium name="DOE Joint Genome Institute"/>
            <person name="Ke Y.-H."/>
            <person name="Bonito G."/>
            <person name="Liao H.-L."/>
            <person name="Looney B."/>
            <person name="Rojas-Flechas A."/>
            <person name="Nash J."/>
            <person name="Hameed K."/>
            <person name="Schadt C."/>
            <person name="Martin F."/>
            <person name="Crous P.W."/>
            <person name="Miettinen O."/>
            <person name="Magnuson J.K."/>
            <person name="Labbe J."/>
            <person name="Jacobson D."/>
            <person name="Doktycz M.J."/>
            <person name="Veneault-Fourrey C."/>
            <person name="Kuo A."/>
            <person name="Mondo S."/>
            <person name="Calhoun S."/>
            <person name="Riley R."/>
            <person name="Ohm R."/>
            <person name="LaButti K."/>
            <person name="Andreopoulos B."/>
            <person name="Pangilinan J."/>
            <person name="Nolan M."/>
            <person name="Tritt A."/>
            <person name="Clum A."/>
            <person name="Lipzen A."/>
            <person name="Daum C."/>
            <person name="Barry K."/>
            <person name="Grigoriev I.V."/>
            <person name="Vilgalys R."/>
        </authorList>
    </citation>
    <scope>NUCLEOTIDE SEQUENCE</scope>
    <source>
        <strain evidence="7">PMI_201</strain>
    </source>
</reference>
<accession>A0AAD4PZ67</accession>
<dbReference type="GeneID" id="70246841"/>
<feature type="transmembrane region" description="Helical" evidence="6">
    <location>
        <begin position="137"/>
        <end position="156"/>
    </location>
</feature>
<evidence type="ECO:0000313" key="8">
    <source>
        <dbReference type="Proteomes" id="UP001201262"/>
    </source>
</evidence>
<feature type="compositionally biased region" description="Polar residues" evidence="5">
    <location>
        <begin position="47"/>
        <end position="58"/>
    </location>
</feature>
<feature type="region of interest" description="Disordered" evidence="5">
    <location>
        <begin position="1"/>
        <end position="58"/>
    </location>
</feature>
<name>A0AAD4PZ67_9EURO</name>
<evidence type="ECO:0000256" key="2">
    <source>
        <dbReference type="ARBA" id="ARBA00022692"/>
    </source>
</evidence>
<keyword evidence="8" id="KW-1185">Reference proteome</keyword>
<proteinExistence type="predicted"/>
<evidence type="ECO:0000256" key="5">
    <source>
        <dbReference type="SAM" id="MobiDB-lite"/>
    </source>
</evidence>
<evidence type="ECO:0000256" key="3">
    <source>
        <dbReference type="ARBA" id="ARBA00022989"/>
    </source>
</evidence>
<dbReference type="GO" id="GO:0016020">
    <property type="term" value="C:membrane"/>
    <property type="evidence" value="ECO:0007669"/>
    <property type="project" value="UniProtKB-SubCell"/>
</dbReference>
<comment type="caution">
    <text evidence="7">The sequence shown here is derived from an EMBL/GenBank/DDBJ whole genome shotgun (WGS) entry which is preliminary data.</text>
</comment>
<comment type="subcellular location">
    <subcellularLocation>
        <location evidence="1">Membrane</location>
        <topology evidence="1">Multi-pass membrane protein</topology>
    </subcellularLocation>
</comment>
<feature type="compositionally biased region" description="Polar residues" evidence="5">
    <location>
        <begin position="28"/>
        <end position="39"/>
    </location>
</feature>
<evidence type="ECO:0000256" key="6">
    <source>
        <dbReference type="SAM" id="Phobius"/>
    </source>
</evidence>
<dbReference type="PANTHER" id="PTHR36460:SF1">
    <property type="entry name" value="UPF0132 DOMAIN PROTEIN (AFU_ORTHOLOGUE AFUA_3G10255)"/>
    <property type="match status" value="1"/>
</dbReference>
<gene>
    <name evidence="7" type="ORF">BGW36DRAFT_382527</name>
</gene>
<keyword evidence="2 6" id="KW-0812">Transmembrane</keyword>
<dbReference type="PANTHER" id="PTHR36460">
    <property type="entry name" value="UPF0132 DOMAIN PROTEIN (AFU_ORTHOLOGUE AFUA_3G10255)"/>
    <property type="match status" value="1"/>
</dbReference>
<evidence type="ECO:0000256" key="1">
    <source>
        <dbReference type="ARBA" id="ARBA00004141"/>
    </source>
</evidence>
<evidence type="ECO:0000313" key="7">
    <source>
        <dbReference type="EMBL" id="KAH8695354.1"/>
    </source>
</evidence>
<dbReference type="AlphaFoldDB" id="A0AAD4PZ67"/>
<keyword evidence="3 6" id="KW-1133">Transmembrane helix</keyword>
<sequence length="207" mass="22981">MNFAPYQDESPEVERALSPPPFADPFNRTKSPPIQQHRSTPPPKQPSPNHYNKDSSGNYAHTHSNGYFNIHSASSSGGFENTPSDLENGGGRADLGAFETSLPLRMDYEAMLAYLLLPPAGGVVLLLLEHKSDYVRFHAWQSSMLFSAIFILHLIFSGSGVISWLMFIGDIVLIAFLSLHAYHDVDSLDHYEVPIFGRLANSFVDDE</sequence>
<feature type="transmembrane region" description="Helical" evidence="6">
    <location>
        <begin position="111"/>
        <end position="128"/>
    </location>
</feature>
<dbReference type="EMBL" id="JAJTJA010000008">
    <property type="protein sequence ID" value="KAH8695354.1"/>
    <property type="molecule type" value="Genomic_DNA"/>
</dbReference>
<dbReference type="RefSeq" id="XP_046070496.1">
    <property type="nucleotide sequence ID" value="XM_046216554.1"/>
</dbReference>
<keyword evidence="4 6" id="KW-0472">Membrane</keyword>
<evidence type="ECO:0000256" key="4">
    <source>
        <dbReference type="ARBA" id="ARBA00023136"/>
    </source>
</evidence>